<feature type="compositionally biased region" description="Acidic residues" evidence="1">
    <location>
        <begin position="174"/>
        <end position="194"/>
    </location>
</feature>
<dbReference type="AlphaFoldDB" id="A0AAU9M2W7"/>
<dbReference type="PANTHER" id="PTHR34427:SF5">
    <property type="entry name" value="DUF4283 DOMAIN-CONTAINING PROTEIN"/>
    <property type="match status" value="1"/>
</dbReference>
<evidence type="ECO:0000313" key="3">
    <source>
        <dbReference type="Proteomes" id="UP001157418"/>
    </source>
</evidence>
<sequence length="320" mass="35707">MIKSVLIGEAHNLDLLSCLPRFMVDGNDLMEGIKYLGGLQVALRFHSSVDARDFLVDESRWKEWFRWLSRGDQFELRFERIAWLKIVGLPVRYWDNKNLSRIVKHRGKIITPMEDMFIRTDLSMIKIGIITSYRRWINEEVNAVANGKTIRIGVFEFADEWSPFGTSSSHEVEDSSEVSGDNDVDDEGISETDMNDGVKEVEDGEICPEAMNDEDNDMEDGEICPDNLKSTSPVALGCKSRGGSDDQRADSIPSAHEYGETTTQGHDADAQTVDLPPRDSSCLEPQPTLLEPGEINANIKTTKFPITGGTPNTGVGKYGL</sequence>
<feature type="region of interest" description="Disordered" evidence="1">
    <location>
        <begin position="166"/>
        <end position="194"/>
    </location>
</feature>
<keyword evidence="3" id="KW-1185">Reference proteome</keyword>
<evidence type="ECO:0008006" key="4">
    <source>
        <dbReference type="Google" id="ProtNLM"/>
    </source>
</evidence>
<feature type="region of interest" description="Disordered" evidence="1">
    <location>
        <begin position="276"/>
        <end position="296"/>
    </location>
</feature>
<organism evidence="2 3">
    <name type="scientific">Lactuca virosa</name>
    <dbReference type="NCBI Taxonomy" id="75947"/>
    <lineage>
        <taxon>Eukaryota</taxon>
        <taxon>Viridiplantae</taxon>
        <taxon>Streptophyta</taxon>
        <taxon>Embryophyta</taxon>
        <taxon>Tracheophyta</taxon>
        <taxon>Spermatophyta</taxon>
        <taxon>Magnoliopsida</taxon>
        <taxon>eudicotyledons</taxon>
        <taxon>Gunneridae</taxon>
        <taxon>Pentapetalae</taxon>
        <taxon>asterids</taxon>
        <taxon>campanulids</taxon>
        <taxon>Asterales</taxon>
        <taxon>Asteraceae</taxon>
        <taxon>Cichorioideae</taxon>
        <taxon>Cichorieae</taxon>
        <taxon>Lactucinae</taxon>
        <taxon>Lactuca</taxon>
    </lineage>
</organism>
<dbReference type="EMBL" id="CAKMRJ010000113">
    <property type="protein sequence ID" value="CAH1418414.1"/>
    <property type="molecule type" value="Genomic_DNA"/>
</dbReference>
<gene>
    <name evidence="2" type="ORF">LVIROSA_LOCUS6006</name>
</gene>
<protein>
    <recommendedName>
        <fullName evidence="4">DUF4283 domain-containing protein</fullName>
    </recommendedName>
</protein>
<feature type="region of interest" description="Disordered" evidence="1">
    <location>
        <begin position="301"/>
        <end position="320"/>
    </location>
</feature>
<name>A0AAU9M2W7_9ASTR</name>
<comment type="caution">
    <text evidence="2">The sequence shown here is derived from an EMBL/GenBank/DDBJ whole genome shotgun (WGS) entry which is preliminary data.</text>
</comment>
<evidence type="ECO:0000313" key="2">
    <source>
        <dbReference type="EMBL" id="CAH1418414.1"/>
    </source>
</evidence>
<proteinExistence type="predicted"/>
<reference evidence="2 3" key="1">
    <citation type="submission" date="2022-01" db="EMBL/GenBank/DDBJ databases">
        <authorList>
            <person name="Xiong W."/>
            <person name="Schranz E."/>
        </authorList>
    </citation>
    <scope>NUCLEOTIDE SEQUENCE [LARGE SCALE GENOMIC DNA]</scope>
</reference>
<dbReference type="PANTHER" id="PTHR34427">
    <property type="entry name" value="DUF4283 DOMAIN PROTEIN"/>
    <property type="match status" value="1"/>
</dbReference>
<evidence type="ECO:0000256" key="1">
    <source>
        <dbReference type="SAM" id="MobiDB-lite"/>
    </source>
</evidence>
<dbReference type="Proteomes" id="UP001157418">
    <property type="component" value="Unassembled WGS sequence"/>
</dbReference>
<accession>A0AAU9M2W7</accession>